<evidence type="ECO:0000313" key="2">
    <source>
        <dbReference type="Proteomes" id="UP000689195"/>
    </source>
</evidence>
<dbReference type="AlphaFoldDB" id="A0A8S1S4I9"/>
<keyword evidence="2" id="KW-1185">Reference proteome</keyword>
<gene>
    <name evidence="1" type="ORF">PPENT_87.1.T0030164</name>
</gene>
<accession>A0A8S1S4I9</accession>
<dbReference type="Proteomes" id="UP000689195">
    <property type="component" value="Unassembled WGS sequence"/>
</dbReference>
<protein>
    <submittedName>
        <fullName evidence="1">Uncharacterized protein</fullName>
    </submittedName>
</protein>
<comment type="caution">
    <text evidence="1">The sequence shown here is derived from an EMBL/GenBank/DDBJ whole genome shotgun (WGS) entry which is preliminary data.</text>
</comment>
<organism evidence="1 2">
    <name type="scientific">Paramecium pentaurelia</name>
    <dbReference type="NCBI Taxonomy" id="43138"/>
    <lineage>
        <taxon>Eukaryota</taxon>
        <taxon>Sar</taxon>
        <taxon>Alveolata</taxon>
        <taxon>Ciliophora</taxon>
        <taxon>Intramacronucleata</taxon>
        <taxon>Oligohymenophorea</taxon>
        <taxon>Peniculida</taxon>
        <taxon>Parameciidae</taxon>
        <taxon>Paramecium</taxon>
    </lineage>
</organism>
<proteinExistence type="predicted"/>
<evidence type="ECO:0000313" key="1">
    <source>
        <dbReference type="EMBL" id="CAD8134160.1"/>
    </source>
</evidence>
<sequence>MHIYLMIDLSLNILMNMILHIQSPNNFKTYLSKSHSNYFNLKIQSKGKKCRRQHFIHKQHKYGYMVNIIRVRYYHNIHPHMDTYIDEYQFDAEKFNNLYWLLQYHISPQSINQSDIHQYCYSHKLNLEDHKMFYRNQHYLLFLSIEDNMTQHTYSNPLDTDINNQYKIYRQYMIYKIRDNIKVKQLIWVILRQEFLILLHMYQLNLLSGISSKIIYIQRCILQHNFYSLYITKLDILIHKSNYICYQN</sequence>
<name>A0A8S1S4I9_9CILI</name>
<dbReference type="EMBL" id="CAJJDO010000003">
    <property type="protein sequence ID" value="CAD8134160.1"/>
    <property type="molecule type" value="Genomic_DNA"/>
</dbReference>
<reference evidence="1" key="1">
    <citation type="submission" date="2021-01" db="EMBL/GenBank/DDBJ databases">
        <authorList>
            <consortium name="Genoscope - CEA"/>
            <person name="William W."/>
        </authorList>
    </citation>
    <scope>NUCLEOTIDE SEQUENCE</scope>
</reference>